<protein>
    <submittedName>
        <fullName evidence="1">Uncharacterized protein</fullName>
    </submittedName>
</protein>
<reference evidence="1" key="1">
    <citation type="submission" date="2018-08" db="EMBL/GenBank/DDBJ databases">
        <title>Oryza barthii genomic DNA, chromosome 11, BAC clone:OBARTa0050K15.</title>
        <authorList>
            <person name="Wu J."/>
            <person name="Kanamori H."/>
        </authorList>
    </citation>
    <scope>NUCLEOTIDE SEQUENCE</scope>
    <source>
        <strain evidence="1">W1588</strain>
    </source>
</reference>
<sequence>MHSMSFLGKRATRKKYLATKLRGFTQVQKANLLSMKGKTGVILDQWEQQRHGARLLHRKTTFPSDPTTKASTCYVARN</sequence>
<evidence type="ECO:0000313" key="1">
    <source>
        <dbReference type="EMBL" id="BBF89206.1"/>
    </source>
</evidence>
<dbReference type="AlphaFoldDB" id="A0A679BDN3"/>
<name>A0A679BDN3_9ORYZ</name>
<organism evidence="1">
    <name type="scientific">Oryza barthii</name>
    <dbReference type="NCBI Taxonomy" id="65489"/>
    <lineage>
        <taxon>Eukaryota</taxon>
        <taxon>Viridiplantae</taxon>
        <taxon>Streptophyta</taxon>
        <taxon>Embryophyta</taxon>
        <taxon>Tracheophyta</taxon>
        <taxon>Spermatophyta</taxon>
        <taxon>Magnoliopsida</taxon>
        <taxon>Liliopsida</taxon>
        <taxon>Poales</taxon>
        <taxon>Poaceae</taxon>
        <taxon>BOP clade</taxon>
        <taxon>Oryzoideae</taxon>
        <taxon>Oryzeae</taxon>
        <taxon>Oryzinae</taxon>
        <taxon>Oryza</taxon>
    </lineage>
</organism>
<dbReference type="EMBL" id="AP018841">
    <property type="protein sequence ID" value="BBF89206.1"/>
    <property type="molecule type" value="Genomic_DNA"/>
</dbReference>
<gene>
    <name evidence="1" type="primary">OBARTa0050K15.14</name>
</gene>
<proteinExistence type="predicted"/>
<accession>A0A679BDN3</accession>